<dbReference type="AlphaFoldDB" id="A0A9W4SAP8"/>
<protein>
    <submittedName>
        <fullName evidence="2">7546_t:CDS:1</fullName>
    </submittedName>
</protein>
<evidence type="ECO:0000313" key="2">
    <source>
        <dbReference type="EMBL" id="CAI2161493.1"/>
    </source>
</evidence>
<dbReference type="Pfam" id="PF01894">
    <property type="entry name" value="YjbQ"/>
    <property type="match status" value="1"/>
</dbReference>
<comment type="similarity">
    <text evidence="1">Belongs to the UPF0047 family.</text>
</comment>
<accession>A0A9W4SAP8</accession>
<dbReference type="PANTHER" id="PTHR30615:SF8">
    <property type="entry name" value="UPF0047 PROTEIN C4A8.02C"/>
    <property type="match status" value="1"/>
</dbReference>
<gene>
    <name evidence="2" type="ORF">FWILDA_LOCUS77</name>
</gene>
<dbReference type="Gene3D" id="2.60.120.460">
    <property type="entry name" value="YjbQ-like"/>
    <property type="match status" value="1"/>
</dbReference>
<dbReference type="InterPro" id="IPR001602">
    <property type="entry name" value="UPF0047_YjbQ-like"/>
</dbReference>
<dbReference type="Proteomes" id="UP001153678">
    <property type="component" value="Unassembled WGS sequence"/>
</dbReference>
<evidence type="ECO:0000256" key="1">
    <source>
        <dbReference type="ARBA" id="ARBA00005534"/>
    </source>
</evidence>
<dbReference type="SUPFAM" id="SSF111038">
    <property type="entry name" value="YjbQ-like"/>
    <property type="match status" value="1"/>
</dbReference>
<dbReference type="PANTHER" id="PTHR30615">
    <property type="entry name" value="UNCHARACTERIZED PROTEIN YJBQ-RELATED"/>
    <property type="match status" value="1"/>
</dbReference>
<comment type="caution">
    <text evidence="2">The sequence shown here is derived from an EMBL/GenBank/DDBJ whole genome shotgun (WGS) entry which is preliminary data.</text>
</comment>
<evidence type="ECO:0000313" key="3">
    <source>
        <dbReference type="Proteomes" id="UP001153678"/>
    </source>
</evidence>
<sequence length="204" mass="23371">MWFQKTINLKSKSRGCHLITNEIEKQIPDIQNLKIGMANIFIKHTSASLCLNENVDPDVRTDMEMALNKIVPENFPYIHTAEGSDDMPAHIKSALFGASLNIPISNSKLNLGTWQGIWLCEHRNYASGRTVVVTLNGEKKVLQDFRKIKVHLILIDTYWKNDDVVSRNCTISKSILVKIYRDQVLFYTVPRKCAEAMQNLMKHK</sequence>
<reference evidence="2" key="1">
    <citation type="submission" date="2022-08" db="EMBL/GenBank/DDBJ databases">
        <authorList>
            <person name="Kallberg Y."/>
            <person name="Tangrot J."/>
            <person name="Rosling A."/>
        </authorList>
    </citation>
    <scope>NUCLEOTIDE SEQUENCE</scope>
    <source>
        <strain evidence="2">Wild A</strain>
    </source>
</reference>
<dbReference type="OrthoDB" id="10255963at2759"/>
<name>A0A9W4SAP8_9GLOM</name>
<dbReference type="NCBIfam" id="TIGR00149">
    <property type="entry name" value="TIGR00149_YjbQ"/>
    <property type="match status" value="1"/>
</dbReference>
<proteinExistence type="inferred from homology"/>
<organism evidence="2 3">
    <name type="scientific">Funneliformis geosporum</name>
    <dbReference type="NCBI Taxonomy" id="1117311"/>
    <lineage>
        <taxon>Eukaryota</taxon>
        <taxon>Fungi</taxon>
        <taxon>Fungi incertae sedis</taxon>
        <taxon>Mucoromycota</taxon>
        <taxon>Glomeromycotina</taxon>
        <taxon>Glomeromycetes</taxon>
        <taxon>Glomerales</taxon>
        <taxon>Glomeraceae</taxon>
        <taxon>Funneliformis</taxon>
    </lineage>
</organism>
<keyword evidence="3" id="KW-1185">Reference proteome</keyword>
<dbReference type="InterPro" id="IPR035917">
    <property type="entry name" value="YjbQ-like_sf"/>
</dbReference>
<dbReference type="EMBL" id="CAMKVN010000005">
    <property type="protein sequence ID" value="CAI2161493.1"/>
    <property type="molecule type" value="Genomic_DNA"/>
</dbReference>